<feature type="transmembrane region" description="Helical" evidence="1">
    <location>
        <begin position="42"/>
        <end position="63"/>
    </location>
</feature>
<proteinExistence type="predicted"/>
<dbReference type="EMBL" id="NQWI01000117">
    <property type="protein sequence ID" value="PDW01690.1"/>
    <property type="molecule type" value="Genomic_DNA"/>
</dbReference>
<feature type="transmembrane region" description="Helical" evidence="1">
    <location>
        <begin position="159"/>
        <end position="179"/>
    </location>
</feature>
<organism evidence="2 3">
    <name type="scientific">Candidatus Viridilinea mediisalina</name>
    <dbReference type="NCBI Taxonomy" id="2024553"/>
    <lineage>
        <taxon>Bacteria</taxon>
        <taxon>Bacillati</taxon>
        <taxon>Chloroflexota</taxon>
        <taxon>Chloroflexia</taxon>
        <taxon>Chloroflexales</taxon>
        <taxon>Chloroflexineae</taxon>
        <taxon>Oscillochloridaceae</taxon>
        <taxon>Candidatus Viridilinea</taxon>
    </lineage>
</organism>
<keyword evidence="1" id="KW-1133">Transmembrane helix</keyword>
<evidence type="ECO:0000313" key="2">
    <source>
        <dbReference type="EMBL" id="PDW01690.1"/>
    </source>
</evidence>
<feature type="transmembrane region" description="Helical" evidence="1">
    <location>
        <begin position="12"/>
        <end position="30"/>
    </location>
</feature>
<evidence type="ECO:0000313" key="3">
    <source>
        <dbReference type="Proteomes" id="UP000220527"/>
    </source>
</evidence>
<gene>
    <name evidence="2" type="ORF">CJ255_17825</name>
</gene>
<feature type="transmembrane region" description="Helical" evidence="1">
    <location>
        <begin position="131"/>
        <end position="152"/>
    </location>
</feature>
<sequence length="230" mass="25388">MGYTIPLALQDYMTVIFSGFALALLTRMTWQIDEKLGRMALIGMVLALVGGTLKATGKLILAANGPDIVFMNRGLFAFVAPGFTLVAWALYQVRRKFRNQPPLKNPWLVPLVVIAIFAAISSIIALNGGPWRVPLILLATISNIGLLGMLVLASFGRKMWLTGSLFLGTIVIVLIMSQMAEIPNPAISTVWFMQLSQTFAQMLFTIGAWQYGNFMLNSYREQRMVVAQPT</sequence>
<evidence type="ECO:0000256" key="1">
    <source>
        <dbReference type="SAM" id="Phobius"/>
    </source>
</evidence>
<dbReference type="AlphaFoldDB" id="A0A2A6RFQ7"/>
<reference evidence="3" key="1">
    <citation type="submission" date="2017-08" db="EMBL/GenBank/DDBJ databases">
        <authorList>
            <person name="Grouzdev D.S."/>
            <person name="Gaisin V.A."/>
            <person name="Rysina M.S."/>
            <person name="Gorlenko V.M."/>
        </authorList>
    </citation>
    <scope>NUCLEOTIDE SEQUENCE [LARGE SCALE GENOMIC DNA]</scope>
    <source>
        <strain evidence="3">Kir15-3F</strain>
    </source>
</reference>
<keyword evidence="1" id="KW-0812">Transmembrane</keyword>
<comment type="caution">
    <text evidence="2">The sequence shown here is derived from an EMBL/GenBank/DDBJ whole genome shotgun (WGS) entry which is preliminary data.</text>
</comment>
<dbReference type="Proteomes" id="UP000220527">
    <property type="component" value="Unassembled WGS sequence"/>
</dbReference>
<dbReference type="OrthoDB" id="5768360at2"/>
<keyword evidence="3" id="KW-1185">Reference proteome</keyword>
<feature type="transmembrane region" description="Helical" evidence="1">
    <location>
        <begin position="199"/>
        <end position="216"/>
    </location>
</feature>
<feature type="transmembrane region" description="Helical" evidence="1">
    <location>
        <begin position="105"/>
        <end position="125"/>
    </location>
</feature>
<feature type="transmembrane region" description="Helical" evidence="1">
    <location>
        <begin position="75"/>
        <end position="93"/>
    </location>
</feature>
<accession>A0A2A6RFQ7</accession>
<protein>
    <submittedName>
        <fullName evidence="2">Uncharacterized protein</fullName>
    </submittedName>
</protein>
<name>A0A2A6RFQ7_9CHLR</name>
<keyword evidence="1" id="KW-0472">Membrane</keyword>
<dbReference type="RefSeq" id="WP_097645450.1">
    <property type="nucleotide sequence ID" value="NZ_NQWI01000117.1"/>
</dbReference>